<reference evidence="3" key="1">
    <citation type="journal article" date="2014" name="Proc. Natl. Acad. Sci. U.S.A.">
        <title>Extensive sampling of basidiomycete genomes demonstrates inadequacy of the white-rot/brown-rot paradigm for wood decay fungi.</title>
        <authorList>
            <person name="Riley R."/>
            <person name="Salamov A.A."/>
            <person name="Brown D.W."/>
            <person name="Nagy L.G."/>
            <person name="Floudas D."/>
            <person name="Held B.W."/>
            <person name="Levasseur A."/>
            <person name="Lombard V."/>
            <person name="Morin E."/>
            <person name="Otillar R."/>
            <person name="Lindquist E.A."/>
            <person name="Sun H."/>
            <person name="LaButti K.M."/>
            <person name="Schmutz J."/>
            <person name="Jabbour D."/>
            <person name="Luo H."/>
            <person name="Baker S.E."/>
            <person name="Pisabarro A.G."/>
            <person name="Walton J.D."/>
            <person name="Blanchette R.A."/>
            <person name="Henrissat B."/>
            <person name="Martin F."/>
            <person name="Cullen D."/>
            <person name="Hibbett D.S."/>
            <person name="Grigoriev I.V."/>
        </authorList>
    </citation>
    <scope>NUCLEOTIDE SEQUENCE [LARGE SCALE GENOMIC DNA]</scope>
    <source>
        <strain evidence="3">MUCL 33604</strain>
    </source>
</reference>
<sequence length="255" mass="28100">MPFPITFSSFGDIVAAVQLAVTIAKALDDATGSSSEYQALRSELKSLSQALKLVDRLSQRITFDEDTLTSISTEVSACHSEMDKFWKRTQGYERLGHGNQDGLRAKLSVHRENIMFSLLVWTTSSSDDLLRLTSEGRATVVELGNEAREDRLSLKLGLTDAMSTMRQILSNVVSVGDAVFSFRDEARQVYGSIQTVLAEVTSVLQGLPPFIGYSRHNAVEFVDVLGARLTLPMELCLTWSKFDATVKAHFQGRAG</sequence>
<dbReference type="PANTHER" id="PTHR38886">
    <property type="entry name" value="SESA DOMAIN-CONTAINING PROTEIN"/>
    <property type="match status" value="1"/>
</dbReference>
<evidence type="ECO:0000259" key="1">
    <source>
        <dbReference type="Pfam" id="PF22893"/>
    </source>
</evidence>
<dbReference type="InterPro" id="IPR054464">
    <property type="entry name" value="ULD_fung"/>
</dbReference>
<dbReference type="STRING" id="933084.A0A067PW20"/>
<keyword evidence="3" id="KW-1185">Reference proteome</keyword>
<name>A0A067PW20_9AGAM</name>
<dbReference type="AlphaFoldDB" id="A0A067PW20"/>
<proteinExistence type="predicted"/>
<dbReference type="EMBL" id="KL197716">
    <property type="protein sequence ID" value="KDQ59013.1"/>
    <property type="molecule type" value="Genomic_DNA"/>
</dbReference>
<dbReference type="Pfam" id="PF22893">
    <property type="entry name" value="ULD_2"/>
    <property type="match status" value="1"/>
</dbReference>
<dbReference type="HOGENOM" id="CLU_983738_0_0_1"/>
<dbReference type="OrthoDB" id="3271094at2759"/>
<evidence type="ECO:0000313" key="2">
    <source>
        <dbReference type="EMBL" id="KDQ59013.1"/>
    </source>
</evidence>
<accession>A0A067PW20</accession>
<dbReference type="InParanoid" id="A0A067PW20"/>
<dbReference type="PANTHER" id="PTHR38886:SF1">
    <property type="entry name" value="NACHT-NTPASE AND P-LOOP NTPASES N-TERMINAL DOMAIN-CONTAINING PROTEIN"/>
    <property type="match status" value="1"/>
</dbReference>
<evidence type="ECO:0000313" key="3">
    <source>
        <dbReference type="Proteomes" id="UP000027265"/>
    </source>
</evidence>
<dbReference type="Proteomes" id="UP000027265">
    <property type="component" value="Unassembled WGS sequence"/>
</dbReference>
<protein>
    <recommendedName>
        <fullName evidence="1">Ubiquitin-like domain-containing protein</fullName>
    </recommendedName>
</protein>
<organism evidence="2 3">
    <name type="scientific">Jaapia argillacea MUCL 33604</name>
    <dbReference type="NCBI Taxonomy" id="933084"/>
    <lineage>
        <taxon>Eukaryota</taxon>
        <taxon>Fungi</taxon>
        <taxon>Dikarya</taxon>
        <taxon>Basidiomycota</taxon>
        <taxon>Agaricomycotina</taxon>
        <taxon>Agaricomycetes</taxon>
        <taxon>Agaricomycetidae</taxon>
        <taxon>Jaapiales</taxon>
        <taxon>Jaapiaceae</taxon>
        <taxon>Jaapia</taxon>
    </lineage>
</organism>
<gene>
    <name evidence="2" type="ORF">JAAARDRAFT_650341</name>
</gene>
<feature type="domain" description="Ubiquitin-like" evidence="1">
    <location>
        <begin position="216"/>
        <end position="254"/>
    </location>
</feature>